<accession>G9WIR1</accession>
<keyword evidence="3" id="KW-0804">Transcription</keyword>
<evidence type="ECO:0000259" key="4">
    <source>
        <dbReference type="PROSITE" id="PS01124"/>
    </source>
</evidence>
<evidence type="ECO:0000256" key="2">
    <source>
        <dbReference type="ARBA" id="ARBA00023125"/>
    </source>
</evidence>
<dbReference type="PROSITE" id="PS01124">
    <property type="entry name" value="HTH_ARAC_FAMILY_2"/>
    <property type="match status" value="1"/>
</dbReference>
<evidence type="ECO:0000313" key="6">
    <source>
        <dbReference type="Proteomes" id="UP000004959"/>
    </source>
</evidence>
<organism evidence="5 6">
    <name type="scientific">Oenococcus kitaharae DSM 17330</name>
    <dbReference type="NCBI Taxonomy" id="1045004"/>
    <lineage>
        <taxon>Bacteria</taxon>
        <taxon>Bacillati</taxon>
        <taxon>Bacillota</taxon>
        <taxon>Bacilli</taxon>
        <taxon>Lactobacillales</taxon>
        <taxon>Lactobacillaceae</taxon>
        <taxon>Oenococcus</taxon>
    </lineage>
</organism>
<dbReference type="HOGENOM" id="CLU_059371_0_0_9"/>
<dbReference type="InterPro" id="IPR009057">
    <property type="entry name" value="Homeodomain-like_sf"/>
</dbReference>
<reference evidence="5 6" key="1">
    <citation type="journal article" date="2012" name="PLoS ONE">
        <title>Functional divergence in the genus oenococcus as predicted by genome sequencing of the newly-described species, Oenococcus kitaharae.</title>
        <authorList>
            <person name="Borneman A.R."/>
            <person name="McCarthy J.M."/>
            <person name="Chambers P.J."/>
            <person name="Bartowsky E.J."/>
        </authorList>
    </citation>
    <scope>NUCLEOTIDE SEQUENCE [LARGE SCALE GENOMIC DNA]</scope>
    <source>
        <strain evidence="6">DSM17330</strain>
    </source>
</reference>
<name>G9WIR1_9LACO</name>
<dbReference type="eggNOG" id="COG2207">
    <property type="taxonomic scope" value="Bacteria"/>
</dbReference>
<dbReference type="PROSITE" id="PS00041">
    <property type="entry name" value="HTH_ARAC_FAMILY_1"/>
    <property type="match status" value="1"/>
</dbReference>
<keyword evidence="6" id="KW-1185">Reference proteome</keyword>
<dbReference type="GO" id="GO:0043565">
    <property type="term" value="F:sequence-specific DNA binding"/>
    <property type="evidence" value="ECO:0007669"/>
    <property type="project" value="InterPro"/>
</dbReference>
<proteinExistence type="predicted"/>
<dbReference type="STRING" id="336988.NT96_03565"/>
<dbReference type="EMBL" id="AFVZ01000001">
    <property type="protein sequence ID" value="EHN58200.1"/>
    <property type="molecule type" value="Genomic_DNA"/>
</dbReference>
<dbReference type="InterPro" id="IPR018062">
    <property type="entry name" value="HTH_AraC-typ_CS"/>
</dbReference>
<dbReference type="Proteomes" id="UP000004959">
    <property type="component" value="Chromosome"/>
</dbReference>
<dbReference type="SUPFAM" id="SSF46689">
    <property type="entry name" value="Homeodomain-like"/>
    <property type="match status" value="2"/>
</dbReference>
<dbReference type="PANTHER" id="PTHR43280">
    <property type="entry name" value="ARAC-FAMILY TRANSCRIPTIONAL REGULATOR"/>
    <property type="match status" value="1"/>
</dbReference>
<protein>
    <submittedName>
        <fullName evidence="5">AraC-like transcriptional regulator</fullName>
    </submittedName>
</protein>
<dbReference type="PATRIC" id="fig|1045004.4.peg.72"/>
<dbReference type="InterPro" id="IPR018060">
    <property type="entry name" value="HTH_AraC"/>
</dbReference>
<sequence>MNGNKLDWLAAAAGVDILRYSMHKIFPVSVGNKHFNRDLMLEASEKAEAGLYTIVQYKDIYVMLIPISDQEGLLLEPKLDPIDDLHNVFANIDFVNHSINTAKLTYYLYTGKPAPDWDITLLQLHGAIKAVRTVRPMNELVAFHVYTVKMIEALTILDEKKFKESLRDMQGCHVFGQALTTTNVIRGQKDILIDLISKLTDNLSNMGFPAGQAIQMQTQSVQKIEYQTNILNFDAWLREIPWIYFSEFRRYQKSLFQDKAERIKDYLANHLQDNSRLKDIAKALNMSEQTLNTVFKKKFQVTIKQFYIQLKIEAAKRFLLTTRIKIKDIADYLAFIDESYFVMTFSKIVGCTPAKYRQTGRHLDQKKSIKSKM</sequence>
<dbReference type="OrthoDB" id="192171at2"/>
<comment type="caution">
    <text evidence="5">The sequence shown here is derived from an EMBL/GenBank/DDBJ whole genome shotgun (WGS) entry which is preliminary data.</text>
</comment>
<dbReference type="Gene3D" id="1.10.10.60">
    <property type="entry name" value="Homeodomain-like"/>
    <property type="match status" value="1"/>
</dbReference>
<feature type="domain" description="HTH araC/xylS-type" evidence="4">
    <location>
        <begin position="261"/>
        <end position="359"/>
    </location>
</feature>
<dbReference type="RefSeq" id="WP_007744304.1">
    <property type="nucleotide sequence ID" value="NZ_CM001398.1"/>
</dbReference>
<dbReference type="GO" id="GO:0003700">
    <property type="term" value="F:DNA-binding transcription factor activity"/>
    <property type="evidence" value="ECO:0007669"/>
    <property type="project" value="InterPro"/>
</dbReference>
<evidence type="ECO:0000313" key="5">
    <source>
        <dbReference type="EMBL" id="EHN58200.1"/>
    </source>
</evidence>
<keyword evidence="2" id="KW-0238">DNA-binding</keyword>
<dbReference type="SMART" id="SM00342">
    <property type="entry name" value="HTH_ARAC"/>
    <property type="match status" value="1"/>
</dbReference>
<keyword evidence="1" id="KW-0805">Transcription regulation</keyword>
<dbReference type="PANTHER" id="PTHR43280:SF2">
    <property type="entry name" value="HTH-TYPE TRANSCRIPTIONAL REGULATOR EXSA"/>
    <property type="match status" value="1"/>
</dbReference>
<evidence type="ECO:0000256" key="1">
    <source>
        <dbReference type="ARBA" id="ARBA00023015"/>
    </source>
</evidence>
<gene>
    <name evidence="5" type="ORF">OKIT_0071</name>
</gene>
<dbReference type="AlphaFoldDB" id="G9WIR1"/>
<dbReference type="Pfam" id="PF12833">
    <property type="entry name" value="HTH_18"/>
    <property type="match status" value="1"/>
</dbReference>
<evidence type="ECO:0000256" key="3">
    <source>
        <dbReference type="ARBA" id="ARBA00023163"/>
    </source>
</evidence>